<keyword evidence="4" id="KW-1185">Reference proteome</keyword>
<dbReference type="GO" id="GO:0004364">
    <property type="term" value="F:glutathione transferase activity"/>
    <property type="evidence" value="ECO:0007669"/>
    <property type="project" value="TreeGrafter"/>
</dbReference>
<feature type="domain" description="GST N-terminal" evidence="1">
    <location>
        <begin position="2"/>
        <end position="81"/>
    </location>
</feature>
<evidence type="ECO:0000259" key="1">
    <source>
        <dbReference type="PROSITE" id="PS50404"/>
    </source>
</evidence>
<dbReference type="SUPFAM" id="SSF47616">
    <property type="entry name" value="GST C-terminal domain-like"/>
    <property type="match status" value="1"/>
</dbReference>
<dbReference type="STRING" id="133412.A0A1R1Y9M7"/>
<comment type="caution">
    <text evidence="3">The sequence shown here is derived from an EMBL/GenBank/DDBJ whole genome shotgun (WGS) entry which is preliminary data.</text>
</comment>
<dbReference type="InterPro" id="IPR004045">
    <property type="entry name" value="Glutathione_S-Trfase_N"/>
</dbReference>
<name>A0A1R1Y9M7_9FUNG</name>
<dbReference type="InterPro" id="IPR036249">
    <property type="entry name" value="Thioredoxin-like_sf"/>
</dbReference>
<dbReference type="EMBL" id="LSSN01000507">
    <property type="protein sequence ID" value="OMJ23621.1"/>
    <property type="molecule type" value="Genomic_DNA"/>
</dbReference>
<dbReference type="AlphaFoldDB" id="A0A1R1Y9M7"/>
<dbReference type="InterPro" id="IPR036282">
    <property type="entry name" value="Glutathione-S-Trfase_C_sf"/>
</dbReference>
<protein>
    <submittedName>
        <fullName evidence="3">Putative glutathione S-transferase 6</fullName>
    </submittedName>
</protein>
<dbReference type="SFLD" id="SFLDS00019">
    <property type="entry name" value="Glutathione_Transferase_(cytos"/>
    <property type="match status" value="1"/>
</dbReference>
<evidence type="ECO:0000313" key="4">
    <source>
        <dbReference type="Proteomes" id="UP000187283"/>
    </source>
</evidence>
<dbReference type="GO" id="GO:0006749">
    <property type="term" value="P:glutathione metabolic process"/>
    <property type="evidence" value="ECO:0007669"/>
    <property type="project" value="TreeGrafter"/>
</dbReference>
<keyword evidence="3" id="KW-0808">Transferase</keyword>
<dbReference type="Proteomes" id="UP000187283">
    <property type="component" value="Unassembled WGS sequence"/>
</dbReference>
<gene>
    <name evidence="3" type="ORF">AYI70_g2149</name>
</gene>
<dbReference type="InterPro" id="IPR040079">
    <property type="entry name" value="Glutathione_S-Trfase"/>
</dbReference>
<evidence type="ECO:0000259" key="2">
    <source>
        <dbReference type="PROSITE" id="PS50405"/>
    </source>
</evidence>
<dbReference type="OrthoDB" id="414243at2759"/>
<dbReference type="InterPro" id="IPR004046">
    <property type="entry name" value="GST_C"/>
</dbReference>
<dbReference type="Pfam" id="PF14497">
    <property type="entry name" value="GST_C_3"/>
    <property type="match status" value="1"/>
</dbReference>
<feature type="domain" description="GST C-terminal" evidence="2">
    <location>
        <begin position="83"/>
        <end position="200"/>
    </location>
</feature>
<evidence type="ECO:0000313" key="3">
    <source>
        <dbReference type="EMBL" id="OMJ23621.1"/>
    </source>
</evidence>
<dbReference type="PROSITE" id="PS50405">
    <property type="entry name" value="GST_CTER"/>
    <property type="match status" value="1"/>
</dbReference>
<dbReference type="PROSITE" id="PS50404">
    <property type="entry name" value="GST_NTER"/>
    <property type="match status" value="1"/>
</dbReference>
<accession>A0A1R1Y9M7</accession>
<organism evidence="3 4">
    <name type="scientific">Smittium culicis</name>
    <dbReference type="NCBI Taxonomy" id="133412"/>
    <lineage>
        <taxon>Eukaryota</taxon>
        <taxon>Fungi</taxon>
        <taxon>Fungi incertae sedis</taxon>
        <taxon>Zoopagomycota</taxon>
        <taxon>Kickxellomycotina</taxon>
        <taxon>Harpellomycetes</taxon>
        <taxon>Harpellales</taxon>
        <taxon>Legeriomycetaceae</taxon>
        <taxon>Smittium</taxon>
    </lineage>
</organism>
<dbReference type="Gene3D" id="3.40.30.10">
    <property type="entry name" value="Glutaredoxin"/>
    <property type="match status" value="1"/>
</dbReference>
<dbReference type="SUPFAM" id="SSF52833">
    <property type="entry name" value="Thioredoxin-like"/>
    <property type="match status" value="1"/>
</dbReference>
<proteinExistence type="predicted"/>
<dbReference type="InterPro" id="IPR010987">
    <property type="entry name" value="Glutathione-S-Trfase_C-like"/>
</dbReference>
<dbReference type="InterPro" id="IPR050213">
    <property type="entry name" value="GST_superfamily"/>
</dbReference>
<reference evidence="3 4" key="1">
    <citation type="submission" date="2017-01" db="EMBL/GenBank/DDBJ databases">
        <authorList>
            <person name="Mah S.A."/>
            <person name="Swanson W.J."/>
            <person name="Moy G.W."/>
            <person name="Vacquier V.D."/>
        </authorList>
    </citation>
    <scope>NUCLEOTIDE SEQUENCE [LARGE SCALE GENOMIC DNA]</scope>
    <source>
        <strain evidence="3 4">GSMNP</strain>
    </source>
</reference>
<dbReference type="Gene3D" id="1.20.1050.10">
    <property type="match status" value="1"/>
</dbReference>
<dbReference type="PANTHER" id="PTHR11571">
    <property type="entry name" value="GLUTATHIONE S-TRANSFERASE"/>
    <property type="match status" value="1"/>
</dbReference>
<sequence>MSSFELVYFPITARALSSRIILTLAGANWKNRIPQWPAEKASMPFERLPVLNETSSDGYKFTLVESTAIERYLARKFGFLPSDNQVNATLEQYALQISDSFESFITYNYQNKSKESKADMEKNLVFLLKHHEPILAANPSGHYYGENISYPDIVLYSLYQQVKANNVTDIFNESDFPHIMKLISIMESNDKVSTAVSIVS</sequence>